<proteinExistence type="predicted"/>
<protein>
    <submittedName>
        <fullName evidence="1">Unnamed protein product</fullName>
    </submittedName>
</protein>
<sequence length="579" mass="65841">MAIYRGISNYINLVSSLPLELKQTIVIFSLLLLDKENQLVKQPISCESAWIPLQNAISFVCPKPSMTINISSHDTKVYIHLRRKQSLLFLQQSHTSNSCWIEDLIGFNLHELNVSTFTTRSSANLNARRGLNTFVQVINSLSERFDIPEFSYNEFSPNSDSYLLSSAGEFNWIKSITSYKAFASVAGIDRLYHQRERFDKLEIVTLVALPSFIAEFDNFEQLEALSHSLQKLILNVQLYQRHSNTNVHLFEFLMHTDIEIKVDCLSGPLDYEEDDIVLDRADKIGHFLAETKGTVPLSQVIKMIPSRLEMIDSMTIAIDSLHNFNLRSSHLRDLRINCKTCKNVDLSLLSRLQRLSFNLFGSLDRETVSTIPVSVTNLQMKCGDYSSEILIPRFVRQFSCPINQLEQFDFSQNQHIYKLDLDLAGNPVNENSNAWKLMPSTLSILSLQNIPTNPAVAENGKLFGVSIPKQIGDVMLVIRMGKLDLDVIHINSDPPNYSTGIFKKQKRWIKINVGCDTKLKLMFGPSIHFSAISCNSEISDNISCLKSKRLDRNGLTFFFDTPAEFWSIYGDNFSTCSIM</sequence>
<dbReference type="EMBL" id="BSXU01001583">
    <property type="protein sequence ID" value="GMG29025.1"/>
    <property type="molecule type" value="Genomic_DNA"/>
</dbReference>
<dbReference type="Proteomes" id="UP001165063">
    <property type="component" value="Unassembled WGS sequence"/>
</dbReference>
<keyword evidence="2" id="KW-1185">Reference proteome</keyword>
<reference evidence="1" key="1">
    <citation type="submission" date="2023-04" db="EMBL/GenBank/DDBJ databases">
        <title>Ambrosiozyma monospora NBRC 1965.</title>
        <authorList>
            <person name="Ichikawa N."/>
            <person name="Sato H."/>
            <person name="Tonouchi N."/>
        </authorList>
    </citation>
    <scope>NUCLEOTIDE SEQUENCE</scope>
    <source>
        <strain evidence="1">NBRC 1965</strain>
    </source>
</reference>
<gene>
    <name evidence="1" type="ORF">Amon01_000366100</name>
</gene>
<accession>A0A9W6YRU4</accession>
<evidence type="ECO:0000313" key="2">
    <source>
        <dbReference type="Proteomes" id="UP001165063"/>
    </source>
</evidence>
<name>A0A9W6YRU4_AMBMO</name>
<dbReference type="AlphaFoldDB" id="A0A9W6YRU4"/>
<evidence type="ECO:0000313" key="1">
    <source>
        <dbReference type="EMBL" id="GMG29025.1"/>
    </source>
</evidence>
<organism evidence="1 2">
    <name type="scientific">Ambrosiozyma monospora</name>
    <name type="common">Yeast</name>
    <name type="synonym">Endomycopsis monosporus</name>
    <dbReference type="NCBI Taxonomy" id="43982"/>
    <lineage>
        <taxon>Eukaryota</taxon>
        <taxon>Fungi</taxon>
        <taxon>Dikarya</taxon>
        <taxon>Ascomycota</taxon>
        <taxon>Saccharomycotina</taxon>
        <taxon>Pichiomycetes</taxon>
        <taxon>Pichiales</taxon>
        <taxon>Pichiaceae</taxon>
        <taxon>Ambrosiozyma</taxon>
    </lineage>
</organism>
<comment type="caution">
    <text evidence="1">The sequence shown here is derived from an EMBL/GenBank/DDBJ whole genome shotgun (WGS) entry which is preliminary data.</text>
</comment>